<comment type="caution">
    <text evidence="2">The sequence shown here is derived from an EMBL/GenBank/DDBJ whole genome shotgun (WGS) entry which is preliminary data.</text>
</comment>
<dbReference type="AlphaFoldDB" id="A0A8T2T0I4"/>
<protein>
    <recommendedName>
        <fullName evidence="1">F-box domain-containing protein</fullName>
    </recommendedName>
</protein>
<accession>A0A8T2T0I4</accession>
<dbReference type="SMART" id="SM00256">
    <property type="entry name" value="FBOX"/>
    <property type="match status" value="1"/>
</dbReference>
<evidence type="ECO:0000259" key="1">
    <source>
        <dbReference type="PROSITE" id="PS50181"/>
    </source>
</evidence>
<organism evidence="2 3">
    <name type="scientific">Ceratopteris richardii</name>
    <name type="common">Triangle waterfern</name>
    <dbReference type="NCBI Taxonomy" id="49495"/>
    <lineage>
        <taxon>Eukaryota</taxon>
        <taxon>Viridiplantae</taxon>
        <taxon>Streptophyta</taxon>
        <taxon>Embryophyta</taxon>
        <taxon>Tracheophyta</taxon>
        <taxon>Polypodiopsida</taxon>
        <taxon>Polypodiidae</taxon>
        <taxon>Polypodiales</taxon>
        <taxon>Pteridineae</taxon>
        <taxon>Pteridaceae</taxon>
        <taxon>Parkerioideae</taxon>
        <taxon>Ceratopteris</taxon>
    </lineage>
</organism>
<name>A0A8T2T0I4_CERRI</name>
<gene>
    <name evidence="2" type="ORF">KP509_16G055500</name>
</gene>
<dbReference type="InterPro" id="IPR001810">
    <property type="entry name" value="F-box_dom"/>
</dbReference>
<evidence type="ECO:0000313" key="3">
    <source>
        <dbReference type="Proteomes" id="UP000825935"/>
    </source>
</evidence>
<reference evidence="2" key="1">
    <citation type="submission" date="2021-08" db="EMBL/GenBank/DDBJ databases">
        <title>WGS assembly of Ceratopteris richardii.</title>
        <authorList>
            <person name="Marchant D.B."/>
            <person name="Chen G."/>
            <person name="Jenkins J."/>
            <person name="Shu S."/>
            <person name="Leebens-Mack J."/>
            <person name="Grimwood J."/>
            <person name="Schmutz J."/>
            <person name="Soltis P."/>
            <person name="Soltis D."/>
            <person name="Chen Z.-H."/>
        </authorList>
    </citation>
    <scope>NUCLEOTIDE SEQUENCE</scope>
    <source>
        <strain evidence="2">Whitten #5841</strain>
        <tissue evidence="2">Leaf</tissue>
    </source>
</reference>
<dbReference type="OrthoDB" id="1924677at2759"/>
<feature type="domain" description="F-box" evidence="1">
    <location>
        <begin position="26"/>
        <end position="72"/>
    </location>
</feature>
<dbReference type="Proteomes" id="UP000825935">
    <property type="component" value="Chromosome 16"/>
</dbReference>
<dbReference type="EMBL" id="CM035421">
    <property type="protein sequence ID" value="KAH7388062.1"/>
    <property type="molecule type" value="Genomic_DNA"/>
</dbReference>
<proteinExistence type="predicted"/>
<dbReference type="PROSITE" id="PS50181">
    <property type="entry name" value="FBOX"/>
    <property type="match status" value="1"/>
</dbReference>
<sequence length="91" mass="10359">MKKRGSFVLKMGEPECMESDVGIDGQSSISGLDENLLGEILSRLPIQSIVAASATCRRWCSILHEGPYYRRRAAYNFRAKDHCEWRLQMHG</sequence>
<dbReference type="Pfam" id="PF00646">
    <property type="entry name" value="F-box"/>
    <property type="match status" value="1"/>
</dbReference>
<dbReference type="InterPro" id="IPR036047">
    <property type="entry name" value="F-box-like_dom_sf"/>
</dbReference>
<dbReference type="SUPFAM" id="SSF81383">
    <property type="entry name" value="F-box domain"/>
    <property type="match status" value="1"/>
</dbReference>
<evidence type="ECO:0000313" key="2">
    <source>
        <dbReference type="EMBL" id="KAH7388062.1"/>
    </source>
</evidence>
<keyword evidence="3" id="KW-1185">Reference proteome</keyword>
<dbReference type="Gene3D" id="1.20.1280.50">
    <property type="match status" value="1"/>
</dbReference>